<evidence type="ECO:0000313" key="8">
    <source>
        <dbReference type="EMBL" id="KZP26827.1"/>
    </source>
</evidence>
<evidence type="ECO:0000259" key="7">
    <source>
        <dbReference type="Pfam" id="PF00171"/>
    </source>
</evidence>
<evidence type="ECO:0000313" key="9">
    <source>
        <dbReference type="Proteomes" id="UP000076532"/>
    </source>
</evidence>
<dbReference type="PROSITE" id="PS00687">
    <property type="entry name" value="ALDEHYDE_DEHYDR_GLU"/>
    <property type="match status" value="1"/>
</dbReference>
<organism evidence="8 9">
    <name type="scientific">Athelia psychrophila</name>
    <dbReference type="NCBI Taxonomy" id="1759441"/>
    <lineage>
        <taxon>Eukaryota</taxon>
        <taxon>Fungi</taxon>
        <taxon>Dikarya</taxon>
        <taxon>Basidiomycota</taxon>
        <taxon>Agaricomycotina</taxon>
        <taxon>Agaricomycetes</taxon>
        <taxon>Agaricomycetidae</taxon>
        <taxon>Atheliales</taxon>
        <taxon>Atheliaceae</taxon>
        <taxon>Athelia</taxon>
    </lineage>
</organism>
<evidence type="ECO:0000256" key="4">
    <source>
        <dbReference type="PIRSR" id="PIRSR036492-1"/>
    </source>
</evidence>
<dbReference type="InterPro" id="IPR012394">
    <property type="entry name" value="Aldehyde_DH_NAD(P)"/>
</dbReference>
<dbReference type="GO" id="GO:0004029">
    <property type="term" value="F:aldehyde dehydrogenase (NAD+) activity"/>
    <property type="evidence" value="ECO:0007669"/>
    <property type="project" value="TreeGrafter"/>
</dbReference>
<dbReference type="PIRSF" id="PIRSF036492">
    <property type="entry name" value="ALDH"/>
    <property type="match status" value="1"/>
</dbReference>
<dbReference type="Proteomes" id="UP000076532">
    <property type="component" value="Unassembled WGS sequence"/>
</dbReference>
<evidence type="ECO:0000256" key="1">
    <source>
        <dbReference type="ARBA" id="ARBA00009986"/>
    </source>
</evidence>
<dbReference type="InterPro" id="IPR016162">
    <property type="entry name" value="Ald_DH_N"/>
</dbReference>
<dbReference type="PANTHER" id="PTHR43570">
    <property type="entry name" value="ALDEHYDE DEHYDROGENASE"/>
    <property type="match status" value="1"/>
</dbReference>
<dbReference type="EMBL" id="KV417512">
    <property type="protein sequence ID" value="KZP26827.1"/>
    <property type="molecule type" value="Genomic_DNA"/>
</dbReference>
<evidence type="ECO:0000256" key="2">
    <source>
        <dbReference type="ARBA" id="ARBA00023002"/>
    </source>
</evidence>
<dbReference type="InterPro" id="IPR029510">
    <property type="entry name" value="Ald_DH_CS_GLU"/>
</dbReference>
<sequence>MSNFQHTPLDEISKIHEKLRSTFESGKTLPLSYRRAQALALGRLVQDNAEALLNAIYVDVGRQKLEANMPEISQVVGSCVATADSLESWMEPEKPKSTDALRSTWDITIHKAPKGIVINIVPWNYPVIIALYPLLGAIAAGCTCVVKPSELSPTVSSLLADLLPKYLDTDAYAVVNGAIPETKRLLELKWDHIFFTGSTTVGRIIAAGAAKQLTPVTLELGGKSPVFIDSDNTDLEIAAGRVLWGRSQNAGQLCVSPDYVLVPRDKQDALVAAFEKAYDTFWPHAKGCLDEKSEMGHIINTASQDRILKLIKGTQGTIVKGGQSEGRRVALTIVKDVKLDDVLMKDEIFGPILPIVPVDDVNEAIRIIRGRPTPLTIYLFTESAETKNMFIQRTRSGSLILNDTFSQLGVTEMPFGGCGDSGYGSYFGKYSFDTFTHLRSSTNVPLAADAFLKIRFPPYTEQAYEALTPGFRVKVPDV</sequence>
<evidence type="ECO:0000256" key="3">
    <source>
        <dbReference type="PIRNR" id="PIRNR036492"/>
    </source>
</evidence>
<dbReference type="FunFam" id="3.40.605.10:FF:000004">
    <property type="entry name" value="Aldehyde dehydrogenase"/>
    <property type="match status" value="1"/>
</dbReference>
<feature type="active site" evidence="4 5">
    <location>
        <position position="219"/>
    </location>
</feature>
<dbReference type="GO" id="GO:0006081">
    <property type="term" value="P:aldehyde metabolic process"/>
    <property type="evidence" value="ECO:0007669"/>
    <property type="project" value="InterPro"/>
</dbReference>
<dbReference type="OrthoDB" id="440325at2759"/>
<dbReference type="Gene3D" id="3.40.309.10">
    <property type="entry name" value="Aldehyde Dehydrogenase, Chain A, domain 2"/>
    <property type="match status" value="1"/>
</dbReference>
<dbReference type="InterPro" id="IPR016161">
    <property type="entry name" value="Ald_DH/histidinol_DH"/>
</dbReference>
<dbReference type="Pfam" id="PF00171">
    <property type="entry name" value="Aldedh"/>
    <property type="match status" value="1"/>
</dbReference>
<protein>
    <recommendedName>
        <fullName evidence="3">Aldehyde dehydrogenase</fullName>
    </recommendedName>
</protein>
<evidence type="ECO:0000256" key="6">
    <source>
        <dbReference type="RuleBase" id="RU003345"/>
    </source>
</evidence>
<dbReference type="PANTHER" id="PTHR43570:SF16">
    <property type="entry name" value="ALDEHYDE DEHYDROGENASE TYPE III, ISOFORM Q"/>
    <property type="match status" value="1"/>
</dbReference>
<dbReference type="GO" id="GO:0005737">
    <property type="term" value="C:cytoplasm"/>
    <property type="evidence" value="ECO:0007669"/>
    <property type="project" value="TreeGrafter"/>
</dbReference>
<dbReference type="AlphaFoldDB" id="A0A166Q701"/>
<evidence type="ECO:0000256" key="5">
    <source>
        <dbReference type="PROSITE-ProRule" id="PRU10007"/>
    </source>
</evidence>
<feature type="active site" evidence="4">
    <location>
        <position position="254"/>
    </location>
</feature>
<gene>
    <name evidence="8" type="ORF">FIBSPDRAFT_909105</name>
</gene>
<keyword evidence="9" id="KW-1185">Reference proteome</keyword>
<dbReference type="SUPFAM" id="SSF53720">
    <property type="entry name" value="ALDH-like"/>
    <property type="match status" value="1"/>
</dbReference>
<name>A0A166Q701_9AGAM</name>
<accession>A0A166Q701</accession>
<keyword evidence="2 3" id="KW-0560">Oxidoreductase</keyword>
<dbReference type="Gene3D" id="3.40.605.10">
    <property type="entry name" value="Aldehyde Dehydrogenase, Chain A, domain 1"/>
    <property type="match status" value="1"/>
</dbReference>
<dbReference type="InterPro" id="IPR015590">
    <property type="entry name" value="Aldehyde_DH_dom"/>
</dbReference>
<comment type="similarity">
    <text evidence="1 3 6">Belongs to the aldehyde dehydrogenase family.</text>
</comment>
<dbReference type="STRING" id="436010.A0A166Q701"/>
<feature type="domain" description="Aldehyde dehydrogenase" evidence="7">
    <location>
        <begin position="9"/>
        <end position="439"/>
    </location>
</feature>
<reference evidence="8 9" key="1">
    <citation type="journal article" date="2016" name="Mol. Biol. Evol.">
        <title>Comparative Genomics of Early-Diverging Mushroom-Forming Fungi Provides Insights into the Origins of Lignocellulose Decay Capabilities.</title>
        <authorList>
            <person name="Nagy L.G."/>
            <person name="Riley R."/>
            <person name="Tritt A."/>
            <person name="Adam C."/>
            <person name="Daum C."/>
            <person name="Floudas D."/>
            <person name="Sun H."/>
            <person name="Yadav J.S."/>
            <person name="Pangilinan J."/>
            <person name="Larsson K.H."/>
            <person name="Matsuura K."/>
            <person name="Barry K."/>
            <person name="Labutti K."/>
            <person name="Kuo R."/>
            <person name="Ohm R.A."/>
            <person name="Bhattacharya S.S."/>
            <person name="Shirouzu T."/>
            <person name="Yoshinaga Y."/>
            <person name="Martin F.M."/>
            <person name="Grigoriev I.V."/>
            <person name="Hibbett D.S."/>
        </authorList>
    </citation>
    <scope>NUCLEOTIDE SEQUENCE [LARGE SCALE GENOMIC DNA]</scope>
    <source>
        <strain evidence="8 9">CBS 109695</strain>
    </source>
</reference>
<proteinExistence type="inferred from homology"/>
<dbReference type="InterPro" id="IPR016163">
    <property type="entry name" value="Ald_DH_C"/>
</dbReference>